<comment type="caution">
    <text evidence="3">The sequence shown here is derived from an EMBL/GenBank/DDBJ whole genome shotgun (WGS) entry which is preliminary data.</text>
</comment>
<evidence type="ECO:0000313" key="4">
    <source>
        <dbReference type="Proteomes" id="UP001500058"/>
    </source>
</evidence>
<dbReference type="InterPro" id="IPR036366">
    <property type="entry name" value="PGBDSf"/>
</dbReference>
<organism evidence="3 4">
    <name type="scientific">Streptomyces glaucosporus</name>
    <dbReference type="NCBI Taxonomy" id="284044"/>
    <lineage>
        <taxon>Bacteria</taxon>
        <taxon>Bacillati</taxon>
        <taxon>Actinomycetota</taxon>
        <taxon>Actinomycetes</taxon>
        <taxon>Kitasatosporales</taxon>
        <taxon>Streptomycetaceae</taxon>
        <taxon>Streptomyces</taxon>
    </lineage>
</organism>
<keyword evidence="4" id="KW-1185">Reference proteome</keyword>
<reference evidence="3 4" key="1">
    <citation type="journal article" date="2019" name="Int. J. Syst. Evol. Microbiol.">
        <title>The Global Catalogue of Microorganisms (GCM) 10K type strain sequencing project: providing services to taxonomists for standard genome sequencing and annotation.</title>
        <authorList>
            <consortium name="The Broad Institute Genomics Platform"/>
            <consortium name="The Broad Institute Genome Sequencing Center for Infectious Disease"/>
            <person name="Wu L."/>
            <person name="Ma J."/>
        </authorList>
    </citation>
    <scope>NUCLEOTIDE SEQUENCE [LARGE SCALE GENOMIC DNA]</scope>
    <source>
        <strain evidence="3 4">JCM 6921</strain>
    </source>
</reference>
<evidence type="ECO:0000313" key="3">
    <source>
        <dbReference type="EMBL" id="GAA2417865.1"/>
    </source>
</evidence>
<gene>
    <name evidence="3" type="ORF">GCM10010420_55290</name>
</gene>
<feature type="domain" description="Peptidoglycan binding-like" evidence="2">
    <location>
        <begin position="67"/>
        <end position="114"/>
    </location>
</feature>
<dbReference type="RefSeq" id="WP_344633875.1">
    <property type="nucleotide sequence ID" value="NZ_BAAATJ010000041.1"/>
</dbReference>
<keyword evidence="1" id="KW-0732">Signal</keyword>
<feature type="signal peptide" evidence="1">
    <location>
        <begin position="1"/>
        <end position="30"/>
    </location>
</feature>
<dbReference type="SUPFAM" id="SSF47090">
    <property type="entry name" value="PGBD-like"/>
    <property type="match status" value="1"/>
</dbReference>
<dbReference type="Pfam" id="PF01471">
    <property type="entry name" value="PG_binding_1"/>
    <property type="match status" value="1"/>
</dbReference>
<sequence length="166" mass="17960">MVLKRFETAACTVGMLAAAVLGLSTTPAAASGDYSGRAYVHTASGWDDEGLLSTGRHASSNATCLWQKILWADGFLENSDIDGVFGPKTREATVRWQRWRGAGADGVVGPTTFSMAAAWGLWWDGSRTRYTGSSHEISITVDDSGRYGFYDDGVHRKAGYDYRTCS</sequence>
<dbReference type="InterPro" id="IPR002477">
    <property type="entry name" value="Peptidoglycan-bd-like"/>
</dbReference>
<accession>A0ABN3J0U2</accession>
<dbReference type="Gene3D" id="1.10.101.10">
    <property type="entry name" value="PGBD-like superfamily/PGBD"/>
    <property type="match status" value="1"/>
</dbReference>
<evidence type="ECO:0000259" key="2">
    <source>
        <dbReference type="Pfam" id="PF01471"/>
    </source>
</evidence>
<dbReference type="InterPro" id="IPR036365">
    <property type="entry name" value="PGBD-like_sf"/>
</dbReference>
<evidence type="ECO:0000256" key="1">
    <source>
        <dbReference type="SAM" id="SignalP"/>
    </source>
</evidence>
<protein>
    <recommendedName>
        <fullName evidence="2">Peptidoglycan binding-like domain-containing protein</fullName>
    </recommendedName>
</protein>
<feature type="chain" id="PRO_5046569177" description="Peptidoglycan binding-like domain-containing protein" evidence="1">
    <location>
        <begin position="31"/>
        <end position="166"/>
    </location>
</feature>
<name>A0ABN3J0U2_9ACTN</name>
<dbReference type="Proteomes" id="UP001500058">
    <property type="component" value="Unassembled WGS sequence"/>
</dbReference>
<dbReference type="EMBL" id="BAAATJ010000041">
    <property type="protein sequence ID" value="GAA2417865.1"/>
    <property type="molecule type" value="Genomic_DNA"/>
</dbReference>
<proteinExistence type="predicted"/>